<dbReference type="Proteomes" id="UP000265520">
    <property type="component" value="Unassembled WGS sequence"/>
</dbReference>
<comment type="caution">
    <text evidence="2">The sequence shown here is derived from an EMBL/GenBank/DDBJ whole genome shotgun (WGS) entry which is preliminary data.</text>
</comment>
<evidence type="ECO:0000313" key="3">
    <source>
        <dbReference type="Proteomes" id="UP000265520"/>
    </source>
</evidence>
<proteinExistence type="predicted"/>
<dbReference type="NCBIfam" id="TIGR00756">
    <property type="entry name" value="PPR"/>
    <property type="match status" value="1"/>
</dbReference>
<keyword evidence="1" id="KW-0677">Repeat</keyword>
<organism evidence="2 3">
    <name type="scientific">Trifolium medium</name>
    <dbReference type="NCBI Taxonomy" id="97028"/>
    <lineage>
        <taxon>Eukaryota</taxon>
        <taxon>Viridiplantae</taxon>
        <taxon>Streptophyta</taxon>
        <taxon>Embryophyta</taxon>
        <taxon>Tracheophyta</taxon>
        <taxon>Spermatophyta</taxon>
        <taxon>Magnoliopsida</taxon>
        <taxon>eudicotyledons</taxon>
        <taxon>Gunneridae</taxon>
        <taxon>Pentapetalae</taxon>
        <taxon>rosids</taxon>
        <taxon>fabids</taxon>
        <taxon>Fabales</taxon>
        <taxon>Fabaceae</taxon>
        <taxon>Papilionoideae</taxon>
        <taxon>50 kb inversion clade</taxon>
        <taxon>NPAAA clade</taxon>
        <taxon>Hologalegina</taxon>
        <taxon>IRL clade</taxon>
        <taxon>Trifolieae</taxon>
        <taxon>Trifolium</taxon>
    </lineage>
</organism>
<name>A0A392VQS4_9FABA</name>
<keyword evidence="3" id="KW-1185">Reference proteome</keyword>
<reference evidence="2 3" key="1">
    <citation type="journal article" date="2018" name="Front. Plant Sci.">
        <title>Red Clover (Trifolium pratense) and Zigzag Clover (T. medium) - A Picture of Genomic Similarities and Differences.</title>
        <authorList>
            <person name="Dluhosova J."/>
            <person name="Istvanek J."/>
            <person name="Nedelnik J."/>
            <person name="Repkova J."/>
        </authorList>
    </citation>
    <scope>NUCLEOTIDE SEQUENCE [LARGE SCALE GENOMIC DNA]</scope>
    <source>
        <strain evidence="2">10/8</strain>
        <strain evidence="3">cv. 10/8</strain>
        <tissue evidence="2">Leaf</tissue>
    </source>
</reference>
<protein>
    <submittedName>
        <fullName evidence="2">Pentatricopeptide repeat-containing protein</fullName>
    </submittedName>
</protein>
<dbReference type="EMBL" id="LXQA011253112">
    <property type="protein sequence ID" value="MCI90748.1"/>
    <property type="molecule type" value="Genomic_DNA"/>
</dbReference>
<dbReference type="AlphaFoldDB" id="A0A392VQS4"/>
<feature type="non-terminal residue" evidence="2">
    <location>
        <position position="48"/>
    </location>
</feature>
<evidence type="ECO:0000313" key="2">
    <source>
        <dbReference type="EMBL" id="MCI90748.1"/>
    </source>
</evidence>
<sequence length="48" mass="5364">MHGNRGKFVEMMKVFEDIKECGCSPDIVTWNTLLAVFGQNQMDSEVAG</sequence>
<dbReference type="InterPro" id="IPR011990">
    <property type="entry name" value="TPR-like_helical_dom_sf"/>
</dbReference>
<dbReference type="InterPro" id="IPR002885">
    <property type="entry name" value="PPR_rpt"/>
</dbReference>
<dbReference type="Pfam" id="PF13041">
    <property type="entry name" value="PPR_2"/>
    <property type="match status" value="1"/>
</dbReference>
<dbReference type="Gene3D" id="1.25.40.10">
    <property type="entry name" value="Tetratricopeptide repeat domain"/>
    <property type="match status" value="1"/>
</dbReference>
<evidence type="ECO:0000256" key="1">
    <source>
        <dbReference type="ARBA" id="ARBA00022737"/>
    </source>
</evidence>
<dbReference type="EMBL" id="LXQA010786058">
    <property type="protein sequence ID" value="MCI70938.1"/>
    <property type="molecule type" value="Genomic_DNA"/>
</dbReference>
<accession>A0A392VQS4</accession>